<dbReference type="Proteomes" id="UP000187209">
    <property type="component" value="Unassembled WGS sequence"/>
</dbReference>
<proteinExistence type="predicted"/>
<protein>
    <submittedName>
        <fullName evidence="3">Uncharacterized protein</fullName>
    </submittedName>
</protein>
<dbReference type="EMBL" id="MPUH01000050">
    <property type="protein sequence ID" value="OMJ93022.1"/>
    <property type="molecule type" value="Genomic_DNA"/>
</dbReference>
<accession>A0A1R2CVI7</accession>
<comment type="caution">
    <text evidence="3">The sequence shown here is derived from an EMBL/GenBank/DDBJ whole genome shotgun (WGS) entry which is preliminary data.</text>
</comment>
<evidence type="ECO:0000256" key="2">
    <source>
        <dbReference type="SAM" id="MobiDB-lite"/>
    </source>
</evidence>
<feature type="compositionally biased region" description="Basic and acidic residues" evidence="2">
    <location>
        <begin position="250"/>
        <end position="275"/>
    </location>
</feature>
<name>A0A1R2CVI7_9CILI</name>
<sequence>MKSLDTISTSTWSNIPVCIIQAINLLVEKSSKNTSEIDELKSSLSDLIIKFQVKTTRIDSTVQELTASFKTFQSSASKDIQELQRKTEENASNSEKKLKLLNEVVNEVKSKQGSFYGEFRKEVRDLNNKIEKFKTEIEEFLEDQIDRIHRNIEGVESNSTRKFNNLHDELQKTIDELVKRQKKLEDLQSINKISLANHEELINSHTGKLHELINQGNDHSKKIDAANESIASMSNVIEALSNPVIVTISDHDHDHDTDHHEHHENNEHNEHHNSELKPTQKNKGRERRASEINFISPLIAKIQELDEKIDEIEASNKISLRNLENTQKSDLNSTKRNIETWVNNQISYQINENFSKIKTKLEWLPDKGEDMKAMNVTEARLFMIESRIRGEEKARIISDQKLQTDLVTLKEVSSIKTQHRRASLSPHDIKFNTLDAERRMRKHIRARPSSGNPYREIMISQDRQKEKVAIKVESC</sequence>
<keyword evidence="4" id="KW-1185">Reference proteome</keyword>
<dbReference type="Gene3D" id="1.20.120.20">
    <property type="entry name" value="Apolipoprotein"/>
    <property type="match status" value="1"/>
</dbReference>
<keyword evidence="1" id="KW-0175">Coiled coil</keyword>
<evidence type="ECO:0000313" key="3">
    <source>
        <dbReference type="EMBL" id="OMJ93022.1"/>
    </source>
</evidence>
<evidence type="ECO:0000256" key="1">
    <source>
        <dbReference type="SAM" id="Coils"/>
    </source>
</evidence>
<organism evidence="3 4">
    <name type="scientific">Stentor coeruleus</name>
    <dbReference type="NCBI Taxonomy" id="5963"/>
    <lineage>
        <taxon>Eukaryota</taxon>
        <taxon>Sar</taxon>
        <taxon>Alveolata</taxon>
        <taxon>Ciliophora</taxon>
        <taxon>Postciliodesmatophora</taxon>
        <taxon>Heterotrichea</taxon>
        <taxon>Heterotrichida</taxon>
        <taxon>Stentoridae</taxon>
        <taxon>Stentor</taxon>
    </lineage>
</organism>
<evidence type="ECO:0000313" key="4">
    <source>
        <dbReference type="Proteomes" id="UP000187209"/>
    </source>
</evidence>
<dbReference type="AlphaFoldDB" id="A0A1R2CVI7"/>
<reference evidence="3 4" key="1">
    <citation type="submission" date="2016-11" db="EMBL/GenBank/DDBJ databases">
        <title>The macronuclear genome of Stentor coeruleus: a giant cell with tiny introns.</title>
        <authorList>
            <person name="Slabodnick M."/>
            <person name="Ruby J.G."/>
            <person name="Reiff S.B."/>
            <person name="Swart E.C."/>
            <person name="Gosai S."/>
            <person name="Prabakaran S."/>
            <person name="Witkowska E."/>
            <person name="Larue G.E."/>
            <person name="Fisher S."/>
            <person name="Freeman R.M."/>
            <person name="Gunawardena J."/>
            <person name="Chu W."/>
            <person name="Stover N.A."/>
            <person name="Gregory B.D."/>
            <person name="Nowacki M."/>
            <person name="Derisi J."/>
            <person name="Roy S.W."/>
            <person name="Marshall W.F."/>
            <person name="Sood P."/>
        </authorList>
    </citation>
    <scope>NUCLEOTIDE SEQUENCE [LARGE SCALE GENOMIC DNA]</scope>
    <source>
        <strain evidence="3">WM001</strain>
    </source>
</reference>
<gene>
    <name evidence="3" type="ORF">SteCoe_4103</name>
</gene>
<feature type="coiled-coil region" evidence="1">
    <location>
        <begin position="84"/>
        <end position="215"/>
    </location>
</feature>
<feature type="region of interest" description="Disordered" evidence="2">
    <location>
        <begin position="250"/>
        <end position="287"/>
    </location>
</feature>